<gene>
    <name evidence="1" type="ORF">KL86SPO_30030</name>
</gene>
<sequence length="381" mass="43236">MSIAIVDVNGWQNVLDLKSGKKRTEDTPLIRLVRQVLDRHPYPGDTDLRSNTWVTDTALDMLEQYNPQLVFLSYAQQYFAARYTRLPDIAWDAMIDEIFSEIERFVRQSGFTPIIIGNGDMITIEGWIDLTKLDGAAVCTSCSTRYAGLYNASRRDLEYVHNLQQVERVVSKAEFIREFDGYQEDVRHLPEYLVVAKAGYCFKTPAVPQPVMMPARNEVVPIYTELGKITDITGICEHIRSCGGNRKIALIVLEGIGIKHFRLPYQECDNRLKWFCYEPGVAQYLAISCGKHQLFQYPAGYRQSVEADINTDYPFSGKFEEMPAGTLGEKFVGKSIAIGNRSMFMHTVAGVDISIECFARNLNNLGCLAVIHKRKVGQRFL</sequence>
<organism evidence="1">
    <name type="scientific">uncultured Sporomusa sp</name>
    <dbReference type="NCBI Taxonomy" id="307249"/>
    <lineage>
        <taxon>Bacteria</taxon>
        <taxon>Bacillati</taxon>
        <taxon>Bacillota</taxon>
        <taxon>Negativicutes</taxon>
        <taxon>Selenomonadales</taxon>
        <taxon>Sporomusaceae</taxon>
        <taxon>Sporomusa</taxon>
        <taxon>environmental samples</taxon>
    </lineage>
</organism>
<accession>A0A212LQ85</accession>
<dbReference type="EMBL" id="FMJE01000003">
    <property type="protein sequence ID" value="SCM79657.1"/>
    <property type="molecule type" value="Genomic_DNA"/>
</dbReference>
<reference evidence="1" key="1">
    <citation type="submission" date="2016-08" db="EMBL/GenBank/DDBJ databases">
        <authorList>
            <person name="Seilhamer J.J."/>
        </authorList>
    </citation>
    <scope>NUCLEOTIDE SEQUENCE</scope>
    <source>
        <strain evidence="1">86</strain>
    </source>
</reference>
<proteinExistence type="predicted"/>
<name>A0A212LQ85_9FIRM</name>
<dbReference type="RefSeq" id="WP_288183571.1">
    <property type="nucleotide sequence ID" value="NZ_LT608335.1"/>
</dbReference>
<protein>
    <submittedName>
        <fullName evidence="1">Uncharacterized protein</fullName>
    </submittedName>
</protein>
<evidence type="ECO:0000313" key="1">
    <source>
        <dbReference type="EMBL" id="SCM79657.1"/>
    </source>
</evidence>
<dbReference type="AlphaFoldDB" id="A0A212LQ85"/>